<dbReference type="InterPro" id="IPR020635">
    <property type="entry name" value="Tyr_kinase_cat_dom"/>
</dbReference>
<dbReference type="SUPFAM" id="SSF56112">
    <property type="entry name" value="Protein kinase-like (PK-like)"/>
    <property type="match status" value="1"/>
</dbReference>
<reference evidence="2 3" key="1">
    <citation type="journal article" date="2017" name="PLoS Biol.">
        <title>The sea cucumber genome provides insights into morphological evolution and visceral regeneration.</title>
        <authorList>
            <person name="Zhang X."/>
            <person name="Sun L."/>
            <person name="Yuan J."/>
            <person name="Sun Y."/>
            <person name="Gao Y."/>
            <person name="Zhang L."/>
            <person name="Li S."/>
            <person name="Dai H."/>
            <person name="Hamel J.F."/>
            <person name="Liu C."/>
            <person name="Yu Y."/>
            <person name="Liu S."/>
            <person name="Lin W."/>
            <person name="Guo K."/>
            <person name="Jin S."/>
            <person name="Xu P."/>
            <person name="Storey K.B."/>
            <person name="Huan P."/>
            <person name="Zhang T."/>
            <person name="Zhou Y."/>
            <person name="Zhang J."/>
            <person name="Lin C."/>
            <person name="Li X."/>
            <person name="Xing L."/>
            <person name="Huo D."/>
            <person name="Sun M."/>
            <person name="Wang L."/>
            <person name="Mercier A."/>
            <person name="Li F."/>
            <person name="Yang H."/>
            <person name="Xiang J."/>
        </authorList>
    </citation>
    <scope>NUCLEOTIDE SEQUENCE [LARGE SCALE GENOMIC DNA]</scope>
    <source>
        <strain evidence="2">Shaxun</strain>
        <tissue evidence="2">Muscle</tissue>
    </source>
</reference>
<keyword evidence="2" id="KW-0808">Transferase</keyword>
<dbReference type="PROSITE" id="PS00109">
    <property type="entry name" value="PROTEIN_KINASE_TYR"/>
    <property type="match status" value="1"/>
</dbReference>
<comment type="caution">
    <text evidence="2">The sequence shown here is derived from an EMBL/GenBank/DDBJ whole genome shotgun (WGS) entry which is preliminary data.</text>
</comment>
<dbReference type="STRING" id="307972.A0A2G8JBK1"/>
<dbReference type="FunFam" id="1.10.510.10:FF:000986">
    <property type="entry name" value="Protein tyrosine kinase 2aa"/>
    <property type="match status" value="1"/>
</dbReference>
<dbReference type="InterPro" id="IPR008266">
    <property type="entry name" value="Tyr_kinase_AS"/>
</dbReference>
<organism evidence="2 3">
    <name type="scientific">Stichopus japonicus</name>
    <name type="common">Sea cucumber</name>
    <dbReference type="NCBI Taxonomy" id="307972"/>
    <lineage>
        <taxon>Eukaryota</taxon>
        <taxon>Metazoa</taxon>
        <taxon>Echinodermata</taxon>
        <taxon>Eleutherozoa</taxon>
        <taxon>Echinozoa</taxon>
        <taxon>Holothuroidea</taxon>
        <taxon>Aspidochirotacea</taxon>
        <taxon>Aspidochirotida</taxon>
        <taxon>Stichopodidae</taxon>
        <taxon>Apostichopus</taxon>
    </lineage>
</organism>
<dbReference type="GO" id="GO:0005524">
    <property type="term" value="F:ATP binding"/>
    <property type="evidence" value="ECO:0007669"/>
    <property type="project" value="InterPro"/>
</dbReference>
<dbReference type="GO" id="GO:0043235">
    <property type="term" value="C:receptor complex"/>
    <property type="evidence" value="ECO:0007669"/>
    <property type="project" value="TreeGrafter"/>
</dbReference>
<dbReference type="Pfam" id="PF07714">
    <property type="entry name" value="PK_Tyr_Ser-Thr"/>
    <property type="match status" value="2"/>
</dbReference>
<dbReference type="InterPro" id="IPR000719">
    <property type="entry name" value="Prot_kinase_dom"/>
</dbReference>
<dbReference type="PANTHER" id="PTHR24416:SF611">
    <property type="entry name" value="TYROSINE-PROTEIN KINASE TRANSMEMBRANE RECEPTOR ROR"/>
    <property type="match status" value="1"/>
</dbReference>
<dbReference type="OrthoDB" id="28230at2759"/>
<accession>A0A2G8JBK1</accession>
<proteinExistence type="predicted"/>
<protein>
    <submittedName>
        <fullName evidence="2">Protein tyrosine kinase src</fullName>
    </submittedName>
</protein>
<dbReference type="PROSITE" id="PS50011">
    <property type="entry name" value="PROTEIN_KINASE_DOM"/>
    <property type="match status" value="1"/>
</dbReference>
<dbReference type="Gene3D" id="1.10.510.10">
    <property type="entry name" value="Transferase(Phosphotransferase) domain 1"/>
    <property type="match status" value="2"/>
</dbReference>
<evidence type="ECO:0000313" key="2">
    <source>
        <dbReference type="EMBL" id="PIK33117.1"/>
    </source>
</evidence>
<dbReference type="InterPro" id="IPR001245">
    <property type="entry name" value="Ser-Thr/Tyr_kinase_cat_dom"/>
</dbReference>
<dbReference type="AlphaFoldDB" id="A0A2G8JBK1"/>
<gene>
    <name evidence="2" type="ORF">BSL78_30071</name>
</gene>
<dbReference type="GO" id="GO:0007169">
    <property type="term" value="P:cell surface receptor protein tyrosine kinase signaling pathway"/>
    <property type="evidence" value="ECO:0007669"/>
    <property type="project" value="TreeGrafter"/>
</dbReference>
<dbReference type="Proteomes" id="UP000230750">
    <property type="component" value="Unassembled WGS sequence"/>
</dbReference>
<dbReference type="GO" id="GO:0005886">
    <property type="term" value="C:plasma membrane"/>
    <property type="evidence" value="ECO:0007669"/>
    <property type="project" value="TreeGrafter"/>
</dbReference>
<dbReference type="GO" id="GO:0004714">
    <property type="term" value="F:transmembrane receptor protein tyrosine kinase activity"/>
    <property type="evidence" value="ECO:0007669"/>
    <property type="project" value="TreeGrafter"/>
</dbReference>
<name>A0A2G8JBK1_STIJA</name>
<feature type="domain" description="Protein kinase" evidence="1">
    <location>
        <begin position="1"/>
        <end position="183"/>
    </location>
</feature>
<dbReference type="PANTHER" id="PTHR24416">
    <property type="entry name" value="TYROSINE-PROTEIN KINASE RECEPTOR"/>
    <property type="match status" value="1"/>
</dbReference>
<dbReference type="EMBL" id="MRZV01002731">
    <property type="protein sequence ID" value="PIK33117.1"/>
    <property type="molecule type" value="Genomic_DNA"/>
</dbReference>
<dbReference type="InterPro" id="IPR011009">
    <property type="entry name" value="Kinase-like_dom_sf"/>
</dbReference>
<evidence type="ECO:0000313" key="3">
    <source>
        <dbReference type="Proteomes" id="UP000230750"/>
    </source>
</evidence>
<keyword evidence="2" id="KW-0418">Kinase</keyword>
<dbReference type="InterPro" id="IPR050122">
    <property type="entry name" value="RTK"/>
</dbReference>
<evidence type="ECO:0000259" key="1">
    <source>
        <dbReference type="PROSITE" id="PS50011"/>
    </source>
</evidence>
<dbReference type="SMART" id="SM00219">
    <property type="entry name" value="TyrKc"/>
    <property type="match status" value="1"/>
</dbReference>
<sequence length="196" mass="22728">MAYLESQNYIHRDLAARNVLVDDNNRCNKRLQWNYDVPYRFRTSGHTISVHSLVVRVSVYKAGGPGLNLRGSRKDSEYTSREGTKVPVRWTAPEAVSKNSFSIKSDVWSFGVLLSEITTFCQFVPYKGIKNRNLIERLERGYRMPRPMGCPEPLYDIMLDCWSENPEDRPTFRTLQTTLTSFFDKTHYAKSTNLET</sequence>
<keyword evidence="3" id="KW-1185">Reference proteome</keyword>